<dbReference type="PRINTS" id="PR00111">
    <property type="entry name" value="ABHYDROLASE"/>
</dbReference>
<dbReference type="GO" id="GO:0016787">
    <property type="term" value="F:hydrolase activity"/>
    <property type="evidence" value="ECO:0007669"/>
    <property type="project" value="UniProtKB-KW"/>
</dbReference>
<reference evidence="2 3" key="1">
    <citation type="submission" date="2016-04" db="EMBL/GenBank/DDBJ databases">
        <title>Chloroflexus islandicus sp. nov., a thermophilic filamentous anoxygenic phototrophic bacterium from geyser Strokkur (Iceland).</title>
        <authorList>
            <person name="Gaisin V.A."/>
            <person name="Kalashnikov A.M."/>
            <person name="Sukhacheva M.V."/>
            <person name="Grouzdev D.S."/>
            <person name="Ivanov T.M."/>
            <person name="Kuznetsov B."/>
            <person name="Gorlenko V.M."/>
        </authorList>
    </citation>
    <scope>NUCLEOTIDE SEQUENCE [LARGE SCALE GENOMIC DNA]</scope>
    <source>
        <strain evidence="3">isl-2</strain>
    </source>
</reference>
<dbReference type="AlphaFoldDB" id="A0A178M3I3"/>
<comment type="caution">
    <text evidence="2">The sequence shown here is derived from an EMBL/GenBank/DDBJ whole genome shotgun (WGS) entry which is preliminary data.</text>
</comment>
<proteinExistence type="predicted"/>
<organism evidence="2 3">
    <name type="scientific">Chloroflexus islandicus</name>
    <dbReference type="NCBI Taxonomy" id="1707952"/>
    <lineage>
        <taxon>Bacteria</taxon>
        <taxon>Bacillati</taxon>
        <taxon>Chloroflexota</taxon>
        <taxon>Chloroflexia</taxon>
        <taxon>Chloroflexales</taxon>
        <taxon>Chloroflexineae</taxon>
        <taxon>Chloroflexaceae</taxon>
        <taxon>Chloroflexus</taxon>
    </lineage>
</organism>
<keyword evidence="2" id="KW-0378">Hydrolase</keyword>
<dbReference type="EMBL" id="LWQS01000082">
    <property type="protein sequence ID" value="OAN42802.1"/>
    <property type="molecule type" value="Genomic_DNA"/>
</dbReference>
<feature type="domain" description="AB hydrolase-1" evidence="1">
    <location>
        <begin position="23"/>
        <end position="244"/>
    </location>
</feature>
<keyword evidence="3" id="KW-1185">Reference proteome</keyword>
<dbReference type="STRING" id="1707952.A6A03_03535"/>
<sequence>MPLVTTTIGALFVMRRGQSGPPLVCIHGAGGSARHWGLLLEPLAAVAQVYAVDLPGHGRSPAADGPITIAHYAQAISALHTALGLPPAIVLGHSMGGAIALQLAVDAPQMVAGLGLVGSAARLRVAPALLTGLAGDATARHEAITMLVHWLFSPAADPALIAEAAAEYAALDPAILLADLQACDGFDLRPQLAAIRCPALVVTGTDDKLTPPKLGAELAAGLGVAHHLLANVGHMPMLETPSQLSQRLRSWIKALAEEESLA</sequence>
<dbReference type="OrthoDB" id="9775557at2"/>
<gene>
    <name evidence="2" type="ORF">A6A03_03535</name>
</gene>
<dbReference type="InterPro" id="IPR029058">
    <property type="entry name" value="AB_hydrolase_fold"/>
</dbReference>
<evidence type="ECO:0000259" key="1">
    <source>
        <dbReference type="Pfam" id="PF12697"/>
    </source>
</evidence>
<dbReference type="Gene3D" id="3.40.50.1820">
    <property type="entry name" value="alpha/beta hydrolase"/>
    <property type="match status" value="1"/>
</dbReference>
<accession>A0A178M3I3</accession>
<protein>
    <submittedName>
        <fullName evidence="2">Alpha/beta hydrolase</fullName>
    </submittedName>
</protein>
<dbReference type="InterPro" id="IPR050228">
    <property type="entry name" value="Carboxylesterase_BioH"/>
</dbReference>
<evidence type="ECO:0000313" key="2">
    <source>
        <dbReference type="EMBL" id="OAN42802.1"/>
    </source>
</evidence>
<name>A0A178M3I3_9CHLR</name>
<dbReference type="InterPro" id="IPR000073">
    <property type="entry name" value="AB_hydrolase_1"/>
</dbReference>
<dbReference type="PANTHER" id="PTHR43194:SF5">
    <property type="entry name" value="PIMELOYL-[ACYL-CARRIER PROTEIN] METHYL ESTER ESTERASE"/>
    <property type="match status" value="1"/>
</dbReference>
<dbReference type="RefSeq" id="WP_066790248.1">
    <property type="nucleotide sequence ID" value="NZ_LWQS01000082.1"/>
</dbReference>
<evidence type="ECO:0000313" key="3">
    <source>
        <dbReference type="Proteomes" id="UP000078287"/>
    </source>
</evidence>
<dbReference type="SUPFAM" id="SSF53474">
    <property type="entry name" value="alpha/beta-Hydrolases"/>
    <property type="match status" value="1"/>
</dbReference>
<dbReference type="Pfam" id="PF12697">
    <property type="entry name" value="Abhydrolase_6"/>
    <property type="match status" value="1"/>
</dbReference>
<dbReference type="Proteomes" id="UP000078287">
    <property type="component" value="Unassembled WGS sequence"/>
</dbReference>
<dbReference type="PANTHER" id="PTHR43194">
    <property type="entry name" value="HYDROLASE ALPHA/BETA FOLD FAMILY"/>
    <property type="match status" value="1"/>
</dbReference>